<dbReference type="PANTHER" id="PTHR44591:SF3">
    <property type="entry name" value="RESPONSE REGULATORY DOMAIN-CONTAINING PROTEIN"/>
    <property type="match status" value="1"/>
</dbReference>
<proteinExistence type="predicted"/>
<dbReference type="RefSeq" id="WP_258332505.1">
    <property type="nucleotide sequence ID" value="NZ_JAPTGG010000012.1"/>
</dbReference>
<name>A0A9J6RP63_9GAMM</name>
<feature type="domain" description="Response regulatory" evidence="3">
    <location>
        <begin position="3"/>
        <end position="119"/>
    </location>
</feature>
<keyword evidence="1 2" id="KW-0597">Phosphoprotein</keyword>
<evidence type="ECO:0000256" key="2">
    <source>
        <dbReference type="PROSITE-ProRule" id="PRU00169"/>
    </source>
</evidence>
<dbReference type="PANTHER" id="PTHR44591">
    <property type="entry name" value="STRESS RESPONSE REGULATOR PROTEIN 1"/>
    <property type="match status" value="1"/>
</dbReference>
<dbReference type="AlphaFoldDB" id="A0A9J6RP63"/>
<feature type="modified residue" description="4-aspartylphosphate" evidence="2">
    <location>
        <position position="52"/>
    </location>
</feature>
<accession>A0A9J6RP63</accession>
<dbReference type="SMART" id="SM00448">
    <property type="entry name" value="REC"/>
    <property type="match status" value="1"/>
</dbReference>
<gene>
    <name evidence="4" type="ORF">O0V09_14095</name>
</gene>
<sequence>MSHALVVDDSRTSSAMLGKMLKKHNIETVNVDSAEQALEYLQSARPAMIFMDHMMPGMDGFDAVKAIKAEPALANIPIIMHTSKSGDIYVGHAHALGAADILSKPATDKALSEVLARLAQHEDMLEIPEVLTRDETPEPVRHPTLEQPAITQPMLQAIQYEDEGYAGQSQSGWLKITAAFMFIGLIVMTVLASTGRSEREALLDQQRDLYQLSAWAASQAAYYDYGELPLAGQRLRLIEGLVTRLVAMGFKGELHIEGHIGAFCLSETLIDGGEQILLLAPTDLPLAACSQLGMPAGQARLASVEQSEAFTRFVNTSPLLTSTGLRLVITGKGSREPLYDYPADSESSNAGDWNTVALQNNRLLFSLVPD</sequence>
<dbReference type="Proteomes" id="UP001069090">
    <property type="component" value="Unassembled WGS sequence"/>
</dbReference>
<protein>
    <submittedName>
        <fullName evidence="4">Response regulator</fullName>
    </submittedName>
</protein>
<evidence type="ECO:0000313" key="5">
    <source>
        <dbReference type="Proteomes" id="UP001069090"/>
    </source>
</evidence>
<dbReference type="EMBL" id="JAPTGG010000012">
    <property type="protein sequence ID" value="MCZ0866339.1"/>
    <property type="molecule type" value="Genomic_DNA"/>
</dbReference>
<dbReference type="Pfam" id="PF00072">
    <property type="entry name" value="Response_reg"/>
    <property type="match status" value="1"/>
</dbReference>
<evidence type="ECO:0000313" key="4">
    <source>
        <dbReference type="EMBL" id="MCZ0866339.1"/>
    </source>
</evidence>
<dbReference type="InterPro" id="IPR001789">
    <property type="entry name" value="Sig_transdc_resp-reg_receiver"/>
</dbReference>
<keyword evidence="5" id="KW-1185">Reference proteome</keyword>
<dbReference type="PROSITE" id="PS50110">
    <property type="entry name" value="RESPONSE_REGULATORY"/>
    <property type="match status" value="1"/>
</dbReference>
<reference evidence="4 5" key="1">
    <citation type="submission" date="2022-12" db="EMBL/GenBank/DDBJ databases">
        <title>Dasania phycosphaerae sp. nov., isolated from particulate material of the south coast of Korea.</title>
        <authorList>
            <person name="Jiang Y."/>
        </authorList>
    </citation>
    <scope>NUCLEOTIDE SEQUENCE [LARGE SCALE GENOMIC DNA]</scope>
    <source>
        <strain evidence="4 5">GY-19</strain>
    </source>
</reference>
<organism evidence="4 5">
    <name type="scientific">Dasania phycosphaerae</name>
    <dbReference type="NCBI Taxonomy" id="2950436"/>
    <lineage>
        <taxon>Bacteria</taxon>
        <taxon>Pseudomonadati</taxon>
        <taxon>Pseudomonadota</taxon>
        <taxon>Gammaproteobacteria</taxon>
        <taxon>Cellvibrionales</taxon>
        <taxon>Spongiibacteraceae</taxon>
        <taxon>Dasania</taxon>
    </lineage>
</organism>
<dbReference type="InterPro" id="IPR050595">
    <property type="entry name" value="Bact_response_regulator"/>
</dbReference>
<dbReference type="SUPFAM" id="SSF52172">
    <property type="entry name" value="CheY-like"/>
    <property type="match status" value="1"/>
</dbReference>
<comment type="caution">
    <text evidence="4">The sequence shown here is derived from an EMBL/GenBank/DDBJ whole genome shotgun (WGS) entry which is preliminary data.</text>
</comment>
<dbReference type="Gene3D" id="3.40.50.2300">
    <property type="match status" value="1"/>
</dbReference>
<evidence type="ECO:0000256" key="1">
    <source>
        <dbReference type="ARBA" id="ARBA00022553"/>
    </source>
</evidence>
<dbReference type="CDD" id="cd00156">
    <property type="entry name" value="REC"/>
    <property type="match status" value="1"/>
</dbReference>
<dbReference type="InterPro" id="IPR011006">
    <property type="entry name" value="CheY-like_superfamily"/>
</dbReference>
<dbReference type="GO" id="GO:0000160">
    <property type="term" value="P:phosphorelay signal transduction system"/>
    <property type="evidence" value="ECO:0007669"/>
    <property type="project" value="InterPro"/>
</dbReference>
<evidence type="ECO:0000259" key="3">
    <source>
        <dbReference type="PROSITE" id="PS50110"/>
    </source>
</evidence>